<protein>
    <submittedName>
        <fullName evidence="1">DUF1642 domain-containing protein</fullName>
    </submittedName>
</protein>
<dbReference type="EMBL" id="CP139419">
    <property type="protein sequence ID" value="WPS47582.1"/>
    <property type="molecule type" value="Genomic_DNA"/>
</dbReference>
<proteinExistence type="predicted"/>
<dbReference type="Pfam" id="PF07852">
    <property type="entry name" value="DUF1642"/>
    <property type="match status" value="1"/>
</dbReference>
<evidence type="ECO:0000313" key="1">
    <source>
        <dbReference type="EMBL" id="WPS47582.1"/>
    </source>
</evidence>
<evidence type="ECO:0000313" key="2">
    <source>
        <dbReference type="Proteomes" id="UP001327056"/>
    </source>
</evidence>
<organism evidence="1 2">
    <name type="scientific">Streptococcus lingualis</name>
    <dbReference type="NCBI Taxonomy" id="3098076"/>
    <lineage>
        <taxon>Bacteria</taxon>
        <taxon>Bacillati</taxon>
        <taxon>Bacillota</taxon>
        <taxon>Bacilli</taxon>
        <taxon>Lactobacillales</taxon>
        <taxon>Streptococcaceae</taxon>
        <taxon>Streptococcus</taxon>
    </lineage>
</organism>
<reference evidence="1 2" key="1">
    <citation type="submission" date="2023-11" db="EMBL/GenBank/DDBJ databases">
        <title>Description of Streptococcus dentalis sp. nov., Streptococcus gingivalis sp. nov., Streptococcus lingualis sp. nov. isolated from human oral cavity.</title>
        <authorList>
            <person name="Choi Y.S."/>
            <person name="Goo B.J."/>
            <person name="Bae J.W."/>
        </authorList>
    </citation>
    <scope>NUCLEOTIDE SEQUENCE [LARGE SCALE GENOMIC DNA]</scope>
    <source>
        <strain evidence="1 2">S5</strain>
    </source>
</reference>
<dbReference type="Proteomes" id="UP001327056">
    <property type="component" value="Chromosome"/>
</dbReference>
<dbReference type="RefSeq" id="WP_320909850.1">
    <property type="nucleotide sequence ID" value="NZ_CP139419.1"/>
</dbReference>
<name>A0ABZ0SV65_9STRE</name>
<accession>A0ABZ0SV65</accession>
<keyword evidence="2" id="KW-1185">Reference proteome</keyword>
<dbReference type="InterPro" id="IPR012865">
    <property type="entry name" value="DUF1642"/>
</dbReference>
<sequence>MNKQELIEKLKIIDGGYGSRYYIAISDVFELLEQLDEPQPIKLKDIIARIKSLDVGIQEVWLNKILKELGSDYGSLKYRAGYEQGKFDSTMEHEKVTVPQFVADWIEDCKTKGKSLLKSLLYTPGKVNSWVDDPDNQETFALAWINGYEVEQEKRYTVKLKNTDDYLVKTAANSYRFYNNIYTQNRKHTKEEIEKSGFGWVFDCEGIEVEKVEE</sequence>
<gene>
    <name evidence="1" type="ORF">SM123_03635</name>
</gene>